<dbReference type="PANTHER" id="PTHR31184">
    <property type="entry name" value="HUNTINGTIN-INTERACTING PROTEIN K FAMILY MEMBER"/>
    <property type="match status" value="1"/>
</dbReference>
<dbReference type="RefSeq" id="XP_003035650.1">
    <property type="nucleotide sequence ID" value="XM_003035604.1"/>
</dbReference>
<evidence type="ECO:0000313" key="2">
    <source>
        <dbReference type="EMBL" id="EFJ00748.1"/>
    </source>
</evidence>
<protein>
    <recommendedName>
        <fullName evidence="1">Nascent polypeptide-associated complex subunit alpha-like UBA domain-containing protein</fullName>
    </recommendedName>
</protein>
<proteinExistence type="predicted"/>
<keyword evidence="3" id="KW-1185">Reference proteome</keyword>
<gene>
    <name evidence="2" type="ORF">SCHCODRAFT_51537</name>
</gene>
<dbReference type="InterPro" id="IPR052617">
    <property type="entry name" value="Huntingtin-int_K"/>
</dbReference>
<dbReference type="eggNOG" id="ENOG502RCPQ">
    <property type="taxonomic scope" value="Eukaryota"/>
</dbReference>
<dbReference type="PANTHER" id="PTHR31184:SF2">
    <property type="entry name" value="HUNTINGTIN-INTERACTING PROTEIN K"/>
    <property type="match status" value="1"/>
</dbReference>
<dbReference type="Proteomes" id="UP000007431">
    <property type="component" value="Unassembled WGS sequence"/>
</dbReference>
<evidence type="ECO:0000259" key="1">
    <source>
        <dbReference type="Pfam" id="PF19026"/>
    </source>
</evidence>
<dbReference type="AlphaFoldDB" id="D8PUU0"/>
<accession>D8PUU0</accession>
<dbReference type="KEGG" id="scm:SCHCO_02608368"/>
<dbReference type="Gene3D" id="1.10.8.10">
    <property type="entry name" value="DNA helicase RuvA subunit, C-terminal domain"/>
    <property type="match status" value="1"/>
</dbReference>
<dbReference type="GO" id="GO:0050821">
    <property type="term" value="P:protein stabilization"/>
    <property type="evidence" value="ECO:0007669"/>
    <property type="project" value="TreeGrafter"/>
</dbReference>
<dbReference type="InterPro" id="IPR044034">
    <property type="entry name" value="NAC-like_UBA"/>
</dbReference>
<dbReference type="Pfam" id="PF19026">
    <property type="entry name" value="UBA_HYPK"/>
    <property type="match status" value="1"/>
</dbReference>
<feature type="domain" description="Nascent polypeptide-associated complex subunit alpha-like UBA" evidence="1">
    <location>
        <begin position="55"/>
        <end position="93"/>
    </location>
</feature>
<organism evidence="3">
    <name type="scientific">Schizophyllum commune (strain H4-8 / FGSC 9210)</name>
    <name type="common">Split gill fungus</name>
    <dbReference type="NCBI Taxonomy" id="578458"/>
    <lineage>
        <taxon>Eukaryota</taxon>
        <taxon>Fungi</taxon>
        <taxon>Dikarya</taxon>
        <taxon>Basidiomycota</taxon>
        <taxon>Agaricomycotina</taxon>
        <taxon>Agaricomycetes</taxon>
        <taxon>Agaricomycetidae</taxon>
        <taxon>Agaricales</taxon>
        <taxon>Schizophyllaceae</taxon>
        <taxon>Schizophyllum</taxon>
    </lineage>
</organism>
<dbReference type="CDD" id="cd14361">
    <property type="entry name" value="UBA_HYPK"/>
    <property type="match status" value="1"/>
</dbReference>
<dbReference type="InParanoid" id="D8PUU0"/>
<dbReference type="STRING" id="578458.D8PUU0"/>
<dbReference type="EMBL" id="GL377303">
    <property type="protein sequence ID" value="EFJ00748.1"/>
    <property type="molecule type" value="Genomic_DNA"/>
</dbReference>
<dbReference type="InterPro" id="IPR038922">
    <property type="entry name" value="HYPK_UBA"/>
</dbReference>
<name>D8PUU0_SCHCM</name>
<dbReference type="GO" id="GO:0043066">
    <property type="term" value="P:negative regulation of apoptotic process"/>
    <property type="evidence" value="ECO:0007669"/>
    <property type="project" value="TreeGrafter"/>
</dbReference>
<dbReference type="OMA" id="PEVIMNY"/>
<dbReference type="GeneID" id="9595271"/>
<dbReference type="VEuPathDB" id="FungiDB:SCHCODRAFT_02608368"/>
<sequence>MSRSTNGRPEPEVIVQYLDGFAYNKVKMEEAFLPGGFLAEKVAQKPHTPAKDPNVKKEDVDLIIHEFEIPRAKAEKVLQQHGGDISKALRSLVGLST</sequence>
<dbReference type="HOGENOM" id="CLU_175758_0_0_1"/>
<evidence type="ECO:0000313" key="3">
    <source>
        <dbReference type="Proteomes" id="UP000007431"/>
    </source>
</evidence>
<dbReference type="OrthoDB" id="285219at2759"/>
<reference evidence="2 3" key="1">
    <citation type="journal article" date="2010" name="Nat. Biotechnol.">
        <title>Genome sequence of the model mushroom Schizophyllum commune.</title>
        <authorList>
            <person name="Ohm R.A."/>
            <person name="de Jong J.F."/>
            <person name="Lugones L.G."/>
            <person name="Aerts A."/>
            <person name="Kothe E."/>
            <person name="Stajich J.E."/>
            <person name="de Vries R.P."/>
            <person name="Record E."/>
            <person name="Levasseur A."/>
            <person name="Baker S.E."/>
            <person name="Bartholomew K.A."/>
            <person name="Coutinho P.M."/>
            <person name="Erdmann S."/>
            <person name="Fowler T.J."/>
            <person name="Gathman A.C."/>
            <person name="Lombard V."/>
            <person name="Henrissat B."/>
            <person name="Knabe N."/>
            <person name="Kuees U."/>
            <person name="Lilly W.W."/>
            <person name="Lindquist E."/>
            <person name="Lucas S."/>
            <person name="Magnuson J.K."/>
            <person name="Piumi F."/>
            <person name="Raudaskoski M."/>
            <person name="Salamov A."/>
            <person name="Schmutz J."/>
            <person name="Schwarze F.W.M.R."/>
            <person name="vanKuyk P.A."/>
            <person name="Horton J.S."/>
            <person name="Grigoriev I.V."/>
            <person name="Woesten H.A.B."/>
        </authorList>
    </citation>
    <scope>NUCLEOTIDE SEQUENCE [LARGE SCALE GENOMIC DNA]</scope>
    <source>
        <strain evidence="3">H4-8 / FGSC 9210</strain>
    </source>
</reference>